<evidence type="ECO:0000313" key="3">
    <source>
        <dbReference type="EMBL" id="CAE0704760.1"/>
    </source>
</evidence>
<dbReference type="PROSITE" id="PS50211">
    <property type="entry name" value="DENN"/>
    <property type="match status" value="1"/>
</dbReference>
<dbReference type="Pfam" id="PF02141">
    <property type="entry name" value="DENN"/>
    <property type="match status" value="1"/>
</dbReference>
<feature type="non-terminal residue" evidence="3">
    <location>
        <position position="603"/>
    </location>
</feature>
<dbReference type="InterPro" id="IPR051696">
    <property type="entry name" value="DENN_Domain_GEFs"/>
</dbReference>
<dbReference type="PANTHER" id="PTHR12296:SF21">
    <property type="entry name" value="DENN DOMAIN-CONTAINING PROTEIN 3"/>
    <property type="match status" value="1"/>
</dbReference>
<dbReference type="Gene3D" id="3.40.50.11500">
    <property type="match status" value="1"/>
</dbReference>
<keyword evidence="5" id="KW-1185">Reference proteome</keyword>
<dbReference type="InterPro" id="IPR001194">
    <property type="entry name" value="cDENN_dom"/>
</dbReference>
<evidence type="ECO:0000259" key="2">
    <source>
        <dbReference type="PROSITE" id="PS50211"/>
    </source>
</evidence>
<evidence type="ECO:0000313" key="4">
    <source>
        <dbReference type="EMBL" id="CAH0365952.1"/>
    </source>
</evidence>
<evidence type="ECO:0000256" key="1">
    <source>
        <dbReference type="SAM" id="MobiDB-lite"/>
    </source>
</evidence>
<dbReference type="EMBL" id="HBIW01023463">
    <property type="protein sequence ID" value="CAE0704760.1"/>
    <property type="molecule type" value="Transcribed_RNA"/>
</dbReference>
<name>A0A7S4A5W4_9STRA</name>
<feature type="domain" description="UDENN" evidence="2">
    <location>
        <begin position="16"/>
        <end position="452"/>
    </location>
</feature>
<dbReference type="EMBL" id="CAKKNE010000001">
    <property type="protein sequence ID" value="CAH0365952.1"/>
    <property type="molecule type" value="Genomic_DNA"/>
</dbReference>
<feature type="region of interest" description="Disordered" evidence="1">
    <location>
        <begin position="552"/>
        <end position="603"/>
    </location>
</feature>
<reference evidence="3" key="1">
    <citation type="submission" date="2021-01" db="EMBL/GenBank/DDBJ databases">
        <authorList>
            <person name="Corre E."/>
            <person name="Pelletier E."/>
            <person name="Niang G."/>
            <person name="Scheremetjew M."/>
            <person name="Finn R."/>
            <person name="Kale V."/>
            <person name="Holt S."/>
            <person name="Cochrane G."/>
            <person name="Meng A."/>
            <person name="Brown T."/>
            <person name="Cohen L."/>
        </authorList>
    </citation>
    <scope>NUCLEOTIDE SEQUENCE</scope>
    <source>
        <strain evidence="3">CCMP1756</strain>
    </source>
</reference>
<dbReference type="AlphaFoldDB" id="A0A7S4A5W4"/>
<evidence type="ECO:0000313" key="5">
    <source>
        <dbReference type="Proteomes" id="UP000789595"/>
    </source>
</evidence>
<dbReference type="OrthoDB" id="75250at2759"/>
<gene>
    <name evidence="3" type="ORF">PCAL00307_LOCUS20208</name>
    <name evidence="4" type="ORF">PECAL_1P24170</name>
</gene>
<dbReference type="GO" id="GO:0031410">
    <property type="term" value="C:cytoplasmic vesicle"/>
    <property type="evidence" value="ECO:0007669"/>
    <property type="project" value="TreeGrafter"/>
</dbReference>
<dbReference type="InterPro" id="IPR043153">
    <property type="entry name" value="DENN_C"/>
</dbReference>
<dbReference type="InterPro" id="IPR037516">
    <property type="entry name" value="Tripartite_DENN"/>
</dbReference>
<dbReference type="Pfam" id="PF03456">
    <property type="entry name" value="uDENN"/>
    <property type="match status" value="1"/>
</dbReference>
<proteinExistence type="predicted"/>
<dbReference type="InterPro" id="IPR005113">
    <property type="entry name" value="uDENN_dom"/>
</dbReference>
<sequence length="603" mass="64758">MERVEPVPAGIIEDAVVVGCAAFREDANTNPPARRPAEILERLPDRAPVNGGIAGGPRPPLPNRLEWFCFPDGDVAPVLRRRRPPDSVHWFTLHDERTRPLRGCVLTSWRRCASNADGSKALWVPTALCVLSRVGVGPALELWLRQAAVVLREDATCDVSLRRRLVQLADEAPKPARGILSIDVTGPLGRVISVREHRCGTRGNVGGEGACPPPRGGGGSIRLAVLLLGVDGLNAALAAVLLERPLVLHSCECDSLTRVAEALVSLIAPLEVAGAYVPVLPKPLLDLLDAPQAYVLGAKSAWLPRDENRKMALAKGVVCVDLDSQRIDTAYPALPPAMRAEVEAATRRVRALAHEALGEIVDEDAASRDMALVAAEARLQATVARHIVALLDPPRRPGEPKGSALDPRTRGVAAVARCAPEARPFARQLVDTQHVQQLFELRPNALVKARDALFEDADELECCDVVLRCHGPRADAYTYRVPPPLTGGDATDDESTDEETADDGFAWRPRRLFGSSMTPPPTRVYRYGVLADLLGATVGDLRCALEPPIEPPVLVDTPRAPAVPPPPGAAGTRDAAPTKPLREFTPPKAPRENGKGGKGRKTR</sequence>
<dbReference type="GO" id="GO:0032483">
    <property type="term" value="P:regulation of Rab protein signal transduction"/>
    <property type="evidence" value="ECO:0007669"/>
    <property type="project" value="TreeGrafter"/>
</dbReference>
<feature type="compositionally biased region" description="Acidic residues" evidence="1">
    <location>
        <begin position="490"/>
        <end position="502"/>
    </location>
</feature>
<accession>A0A7S4A5W4</accession>
<dbReference type="SMART" id="SM00799">
    <property type="entry name" value="DENN"/>
    <property type="match status" value="1"/>
</dbReference>
<organism evidence="3">
    <name type="scientific">Pelagomonas calceolata</name>
    <dbReference type="NCBI Taxonomy" id="35677"/>
    <lineage>
        <taxon>Eukaryota</taxon>
        <taxon>Sar</taxon>
        <taxon>Stramenopiles</taxon>
        <taxon>Ochrophyta</taxon>
        <taxon>Pelagophyceae</taxon>
        <taxon>Pelagomonadales</taxon>
        <taxon>Pelagomonadaceae</taxon>
        <taxon>Pelagomonas</taxon>
    </lineage>
</organism>
<dbReference type="Proteomes" id="UP000789595">
    <property type="component" value="Unassembled WGS sequence"/>
</dbReference>
<feature type="region of interest" description="Disordered" evidence="1">
    <location>
        <begin position="478"/>
        <end position="514"/>
    </location>
</feature>
<reference evidence="4" key="2">
    <citation type="submission" date="2021-11" db="EMBL/GenBank/DDBJ databases">
        <authorList>
            <consortium name="Genoscope - CEA"/>
            <person name="William W."/>
        </authorList>
    </citation>
    <scope>NUCLEOTIDE SEQUENCE</scope>
</reference>
<protein>
    <recommendedName>
        <fullName evidence="2">UDENN domain-containing protein</fullName>
    </recommendedName>
</protein>
<dbReference type="PANTHER" id="PTHR12296">
    <property type="entry name" value="DENN DOMAIN-CONTAINING PROTEIN 4"/>
    <property type="match status" value="1"/>
</dbReference>